<feature type="region of interest" description="Disordered" evidence="14">
    <location>
        <begin position="336"/>
        <end position="567"/>
    </location>
</feature>
<feature type="compositionally biased region" description="Basic and acidic residues" evidence="14">
    <location>
        <begin position="1122"/>
        <end position="1146"/>
    </location>
</feature>
<proteinExistence type="inferred from homology"/>
<feature type="compositionally biased region" description="Pro residues" evidence="14">
    <location>
        <begin position="1412"/>
        <end position="1422"/>
    </location>
</feature>
<evidence type="ECO:0000256" key="7">
    <source>
        <dbReference type="ARBA" id="ARBA00022695"/>
    </source>
</evidence>
<dbReference type="InterPro" id="IPR043502">
    <property type="entry name" value="DNA/RNA_pol_sf"/>
</dbReference>
<dbReference type="Gene3D" id="3.30.1490.100">
    <property type="entry name" value="DNA polymerase, Y-family, little finger domain"/>
    <property type="match status" value="1"/>
</dbReference>
<feature type="compositionally biased region" description="Acidic residues" evidence="14">
    <location>
        <begin position="443"/>
        <end position="453"/>
    </location>
</feature>
<dbReference type="Gene3D" id="3.30.70.270">
    <property type="match status" value="1"/>
</dbReference>
<dbReference type="Gene3D" id="6.10.250.1490">
    <property type="match status" value="1"/>
</dbReference>
<dbReference type="PANTHER" id="PTHR45990:SF1">
    <property type="entry name" value="DNA REPAIR PROTEIN REV1"/>
    <property type="match status" value="1"/>
</dbReference>
<evidence type="ECO:0000256" key="11">
    <source>
        <dbReference type="ARBA" id="ARBA00023125"/>
    </source>
</evidence>
<dbReference type="CDD" id="cd17719">
    <property type="entry name" value="BRCT_Rev1"/>
    <property type="match status" value="1"/>
</dbReference>
<dbReference type="GO" id="GO:0017125">
    <property type="term" value="F:deoxycytidyl transferase activity"/>
    <property type="evidence" value="ECO:0000318"/>
    <property type="project" value="GO_Central"/>
</dbReference>
<evidence type="ECO:0000256" key="5">
    <source>
        <dbReference type="ARBA" id="ARBA00022634"/>
    </source>
</evidence>
<dbReference type="InterPro" id="IPR053848">
    <property type="entry name" value="IMS_HHH_1"/>
</dbReference>
<keyword evidence="11" id="KW-0238">DNA-binding</keyword>
<dbReference type="CDD" id="cd01701">
    <property type="entry name" value="PolY_Rev1"/>
    <property type="match status" value="1"/>
</dbReference>
<feature type="region of interest" description="Disordered" evidence="14">
    <location>
        <begin position="1195"/>
        <end position="1263"/>
    </location>
</feature>
<dbReference type="InterPro" id="IPR001126">
    <property type="entry name" value="UmuC"/>
</dbReference>
<feature type="domain" description="UmuC" evidence="16">
    <location>
        <begin position="625"/>
        <end position="808"/>
    </location>
</feature>
<feature type="compositionally biased region" description="Basic and acidic residues" evidence="14">
    <location>
        <begin position="1"/>
        <end position="11"/>
    </location>
</feature>
<organism evidence="17 18">
    <name type="scientific">Klebsormidium nitens</name>
    <name type="common">Green alga</name>
    <name type="synonym">Ulothrix nitens</name>
    <dbReference type="NCBI Taxonomy" id="105231"/>
    <lineage>
        <taxon>Eukaryota</taxon>
        <taxon>Viridiplantae</taxon>
        <taxon>Streptophyta</taxon>
        <taxon>Klebsormidiophyceae</taxon>
        <taxon>Klebsormidiales</taxon>
        <taxon>Klebsormidiaceae</taxon>
        <taxon>Klebsormidium</taxon>
    </lineage>
</organism>
<keyword evidence="8" id="KW-0479">Metal-binding</keyword>
<reference evidence="17 18" key="1">
    <citation type="journal article" date="2014" name="Nat. Commun.">
        <title>Klebsormidium flaccidum genome reveals primary factors for plant terrestrial adaptation.</title>
        <authorList>
            <person name="Hori K."/>
            <person name="Maruyama F."/>
            <person name="Fujisawa T."/>
            <person name="Togashi T."/>
            <person name="Yamamoto N."/>
            <person name="Seo M."/>
            <person name="Sato S."/>
            <person name="Yamada T."/>
            <person name="Mori H."/>
            <person name="Tajima N."/>
            <person name="Moriyama T."/>
            <person name="Ikeuchi M."/>
            <person name="Watanabe M."/>
            <person name="Wada H."/>
            <person name="Kobayashi K."/>
            <person name="Saito M."/>
            <person name="Masuda T."/>
            <person name="Sasaki-Sekimoto Y."/>
            <person name="Mashiguchi K."/>
            <person name="Awai K."/>
            <person name="Shimojima M."/>
            <person name="Masuda S."/>
            <person name="Iwai M."/>
            <person name="Nobusawa T."/>
            <person name="Narise T."/>
            <person name="Kondo S."/>
            <person name="Saito H."/>
            <person name="Sato R."/>
            <person name="Murakawa M."/>
            <person name="Ihara Y."/>
            <person name="Oshima-Yamada Y."/>
            <person name="Ohtaka K."/>
            <person name="Satoh M."/>
            <person name="Sonobe K."/>
            <person name="Ishii M."/>
            <person name="Ohtani R."/>
            <person name="Kanamori-Sato M."/>
            <person name="Honoki R."/>
            <person name="Miyazaki D."/>
            <person name="Mochizuki H."/>
            <person name="Umetsu J."/>
            <person name="Higashi K."/>
            <person name="Shibata D."/>
            <person name="Kamiya Y."/>
            <person name="Sato N."/>
            <person name="Nakamura Y."/>
            <person name="Tabata S."/>
            <person name="Ida S."/>
            <person name="Kurokawa K."/>
            <person name="Ohta H."/>
        </authorList>
    </citation>
    <scope>NUCLEOTIDE SEQUENCE [LARGE SCALE GENOMIC DNA]</scope>
    <source>
        <strain evidence="17 18">NIES-2285</strain>
    </source>
</reference>
<evidence type="ECO:0000256" key="13">
    <source>
        <dbReference type="ARBA" id="ARBA00023242"/>
    </source>
</evidence>
<dbReference type="PANTHER" id="PTHR45990">
    <property type="entry name" value="DNA REPAIR PROTEIN REV1"/>
    <property type="match status" value="1"/>
</dbReference>
<feature type="region of interest" description="Disordered" evidence="14">
    <location>
        <begin position="1355"/>
        <end position="1470"/>
    </location>
</feature>
<keyword evidence="12" id="KW-0234">DNA repair</keyword>
<evidence type="ECO:0000259" key="16">
    <source>
        <dbReference type="PROSITE" id="PS50173"/>
    </source>
</evidence>
<feature type="region of interest" description="Disordered" evidence="14">
    <location>
        <begin position="982"/>
        <end position="1055"/>
    </location>
</feature>
<keyword evidence="10" id="KW-0460">Magnesium</keyword>
<evidence type="ECO:0000259" key="15">
    <source>
        <dbReference type="PROSITE" id="PS50172"/>
    </source>
</evidence>
<feature type="compositionally biased region" description="Basic and acidic residues" evidence="14">
    <location>
        <begin position="1217"/>
        <end position="1234"/>
    </location>
</feature>
<dbReference type="FunFam" id="3.30.1490.100:FF:000001">
    <property type="entry name" value="DNA repair protein REV1"/>
    <property type="match status" value="1"/>
</dbReference>
<keyword evidence="7" id="KW-0548">Nucleotidyltransferase</keyword>
<evidence type="ECO:0000256" key="12">
    <source>
        <dbReference type="ARBA" id="ARBA00023204"/>
    </source>
</evidence>
<dbReference type="GO" id="GO:0046872">
    <property type="term" value="F:metal ion binding"/>
    <property type="evidence" value="ECO:0007669"/>
    <property type="project" value="UniProtKB-KW"/>
</dbReference>
<dbReference type="Gene3D" id="3.40.1170.60">
    <property type="match status" value="1"/>
</dbReference>
<keyword evidence="9" id="KW-0227">DNA damage</keyword>
<dbReference type="InterPro" id="IPR036420">
    <property type="entry name" value="BRCT_dom_sf"/>
</dbReference>
<dbReference type="EMBL" id="DF237058">
    <property type="protein sequence ID" value="GAQ82378.1"/>
    <property type="molecule type" value="Genomic_DNA"/>
</dbReference>
<feature type="compositionally biased region" description="Low complexity" evidence="14">
    <location>
        <begin position="510"/>
        <end position="523"/>
    </location>
</feature>
<dbReference type="STRING" id="105231.A0A1Y1I2M2"/>
<dbReference type="FunFam" id="3.40.50.10190:FF:000011">
    <property type="entry name" value="DNA repair protein REV1"/>
    <property type="match status" value="1"/>
</dbReference>
<keyword evidence="6" id="KW-0808">Transferase</keyword>
<feature type="compositionally biased region" description="Basic and acidic residues" evidence="14">
    <location>
        <begin position="997"/>
        <end position="1010"/>
    </location>
</feature>
<feature type="region of interest" description="Disordered" evidence="14">
    <location>
        <begin position="1075"/>
        <end position="1178"/>
    </location>
</feature>
<dbReference type="Gene3D" id="1.10.150.20">
    <property type="entry name" value="5' to 3' exonuclease, C-terminal subdomain"/>
    <property type="match status" value="1"/>
</dbReference>
<dbReference type="SMART" id="SM00292">
    <property type="entry name" value="BRCT"/>
    <property type="match status" value="1"/>
</dbReference>
<keyword evidence="18" id="KW-1185">Reference proteome</keyword>
<comment type="cofactor">
    <cofactor evidence="1">
        <name>Mg(2+)</name>
        <dbReference type="ChEBI" id="CHEBI:18420"/>
    </cofactor>
</comment>
<dbReference type="GO" id="GO:0003887">
    <property type="term" value="F:DNA-directed DNA polymerase activity"/>
    <property type="evidence" value="ECO:0000318"/>
    <property type="project" value="GO_Central"/>
</dbReference>
<dbReference type="PROSITE" id="PS50172">
    <property type="entry name" value="BRCT"/>
    <property type="match status" value="1"/>
</dbReference>
<evidence type="ECO:0000256" key="6">
    <source>
        <dbReference type="ARBA" id="ARBA00022679"/>
    </source>
</evidence>
<dbReference type="InterPro" id="IPR017961">
    <property type="entry name" value="DNA_pol_Y-fam_little_finger"/>
</dbReference>
<dbReference type="GO" id="GO:0042276">
    <property type="term" value="P:error-prone translesion synthesis"/>
    <property type="evidence" value="ECO:0000318"/>
    <property type="project" value="GO_Central"/>
</dbReference>
<feature type="compositionally biased region" description="Pro residues" evidence="14">
    <location>
        <begin position="1444"/>
        <end position="1464"/>
    </location>
</feature>
<comment type="similarity">
    <text evidence="3">Belongs to the DNA polymerase type-Y family.</text>
</comment>
<dbReference type="Pfam" id="PF00817">
    <property type="entry name" value="IMS"/>
    <property type="match status" value="1"/>
</dbReference>
<feature type="compositionally biased region" description="Basic and acidic residues" evidence="14">
    <location>
        <begin position="374"/>
        <end position="396"/>
    </location>
</feature>
<dbReference type="GO" id="GO:0005634">
    <property type="term" value="C:nucleus"/>
    <property type="evidence" value="ECO:0007669"/>
    <property type="project" value="UniProtKB-SubCell"/>
</dbReference>
<accession>A0A1Y1I2M2</accession>
<evidence type="ECO:0000256" key="9">
    <source>
        <dbReference type="ARBA" id="ARBA00022763"/>
    </source>
</evidence>
<dbReference type="GO" id="GO:0006281">
    <property type="term" value="P:DNA repair"/>
    <property type="evidence" value="ECO:0007669"/>
    <property type="project" value="UniProtKB-KW"/>
</dbReference>
<keyword evidence="13" id="KW-0539">Nucleus</keyword>
<dbReference type="Pfam" id="PF16589">
    <property type="entry name" value="BRCT_2"/>
    <property type="match status" value="1"/>
</dbReference>
<dbReference type="Gene3D" id="3.40.50.10190">
    <property type="entry name" value="BRCT domain"/>
    <property type="match status" value="1"/>
</dbReference>
<gene>
    <name evidence="17" type="ORF">KFL_001090260</name>
</gene>
<dbReference type="SUPFAM" id="SSF100879">
    <property type="entry name" value="Lesion bypass DNA polymerase (Y-family), little finger domain"/>
    <property type="match status" value="1"/>
</dbReference>
<dbReference type="Pfam" id="PF11799">
    <property type="entry name" value="IMS_C"/>
    <property type="match status" value="1"/>
</dbReference>
<dbReference type="SUPFAM" id="SSF52113">
    <property type="entry name" value="BRCT domain"/>
    <property type="match status" value="1"/>
</dbReference>
<dbReference type="SUPFAM" id="SSF56672">
    <property type="entry name" value="DNA/RNA polymerases"/>
    <property type="match status" value="1"/>
</dbReference>
<feature type="compositionally biased region" description="Basic and acidic residues" evidence="14">
    <location>
        <begin position="1094"/>
        <end position="1110"/>
    </location>
</feature>
<name>A0A1Y1I2M2_KLENI</name>
<feature type="domain" description="BRCT" evidence="15">
    <location>
        <begin position="96"/>
        <end position="188"/>
    </location>
</feature>
<evidence type="ECO:0000256" key="8">
    <source>
        <dbReference type="ARBA" id="ARBA00022723"/>
    </source>
</evidence>
<evidence type="ECO:0000256" key="4">
    <source>
        <dbReference type="ARBA" id="ARBA00020399"/>
    </source>
</evidence>
<evidence type="ECO:0000256" key="3">
    <source>
        <dbReference type="ARBA" id="ARBA00010945"/>
    </source>
</evidence>
<dbReference type="InterPro" id="IPR043128">
    <property type="entry name" value="Rev_trsase/Diguanyl_cyclase"/>
</dbReference>
<feature type="compositionally biased region" description="Basic and acidic residues" evidence="14">
    <location>
        <begin position="1017"/>
        <end position="1026"/>
    </location>
</feature>
<dbReference type="OMA" id="LCARNIG"/>
<dbReference type="InterPro" id="IPR036775">
    <property type="entry name" value="DNA_pol_Y-fam_lit_finger_sf"/>
</dbReference>
<evidence type="ECO:0000256" key="10">
    <source>
        <dbReference type="ARBA" id="ARBA00022842"/>
    </source>
</evidence>
<evidence type="ECO:0000256" key="1">
    <source>
        <dbReference type="ARBA" id="ARBA00001946"/>
    </source>
</evidence>
<evidence type="ECO:0000313" key="18">
    <source>
        <dbReference type="Proteomes" id="UP000054558"/>
    </source>
</evidence>
<evidence type="ECO:0000256" key="2">
    <source>
        <dbReference type="ARBA" id="ARBA00004123"/>
    </source>
</evidence>
<sequence length="1627" mass="171580">MTPAEGKKPDTPTKGGDGASPVRFKMAAQLPPPAPISGRSWIRSPEGPSKEQLEKDPIAGDFGLYFNLKIKKLKEQYQAGIDNDLITGEVSQPGKWASQLFKGVKIWVNGHCRPSHQELKRLMALHGGVFETYYTPNTGVTHIICTHLTDSKYADYRHGRGRPPVLKPEWITDSIAANKLLPMGPYEHVRIKHDPGQSVLGRTLVRLGGSDAPATRLLGAPPSAKPGPSPPALVSFGGDPRSERNVLLLEGPESASGGAKMESEKGDGVLDGANGEIVGKELGNSEAGERGKGPKGQSGGCFEDCIKERAGPEGGEILGRGASRAEMSGVEVGALNEMAARSGGTSPSEFASGKKRSRDASEMGGAGESNSEMSEGKPGEKRPRLTSEKIETRSEEATPGSDMAGSGKAGSGFAGSGITGSGFEGSAIAAQRDPAVGSSVETGDGEGGLDEQEMNTPGKPTVRLNESEPHQSEGGIETGKETRGVSESTGGTIKTDTSEKGGSRGGAPEGGVAEAGSSEASPVRGGPSRAVSHQSASPSGRALGYGVNKPGPNGYGSAPSGARSHCTKDDPDFINNYYKNSRLHFIGTWRSRYQAMGGGEQWRKGGGKPELPAEGSPAAEKDRLIVHIDMDCFFVNVVVRDRPELFGKAVAVSWGQGATGGGSGTAEISSANYKAREYGITASMFVREAKRRCPDLVIVNYDFAAYEEVADKLYSLLHQTSSKVQAVSCDEAFLDITGCPDPSALLSDLRTRIFTETGCTASAGIAHNLLLARMATRKAKPNGQHHIEFGHVAEYMAELPVGKLPGVGWSLEERLRVAGIHTCADVRRVSREALQRDFGVKTGDMLYSYARGVDIKELETNQKRKSVGAECNWGVRFSTDAEALTFLSNLVTEVCHRLAEAGVRGRQFTLKIKKRKPGAGEPAKFMGCGHCDNLSRSAAVPEATADVSIVERLIRPLYHALAVPPKEIRGVGIGVTRLEEDTGGSAKEGGISGWLERGGKEGGKKAKEGGESIGGSETRDELEKAPVGEGMGGTRGKIDDESARGALGGKSVGEGDMKEKRDAVVAVGSGALLLPEKSGLSEPGGINASTGARPQKDEVQASDGVIKRPAEPQNLAHDDEEIFHTLDPQRRQHLQEIKAGKARAEDTQNEPPPPQDTGSSLSLPPETELDPAVLAELPEEIRAELEQAYRQKFVGAGSTSRVQEIGAKGPGISGTEGVERNRKRGASETERDGFESNPSRSTVSKSVEPRQSSASIDKHERDSVEKGLVLLNNETALATSAASTELSVGHVAAAAPSDALVTVPAGGTVVGGLSGTGTSAGGSSPISALPPMSQVDQSVLDALPLMLRRELERAYETREGSRLPLGPKRKPGPVKLTGTVSRAQKQARITRPLPAPSRPALKPAPKLMSKPAPKPVYKPAPKPTSQSAPEPHSRPPVNAIVPALEPPPVAKSPSPVPDPPPLEAPVPSLSNLWSGDPPKWMRLCASGLDVLQPLMDVYVQHPDGEKLGLADALQGMAQGGVLPVLASQSSSPPQGSALLRLQCTPPPGGEMRAKIEALNEAPVEAYAAVVAQYVEGVLEGGLEEVQRLLKTLRRLADRWSFWGAIQQRAENSIQVKVQNMYGGRLRL</sequence>
<feature type="compositionally biased region" description="Polar residues" evidence="14">
    <location>
        <begin position="1236"/>
        <end position="1255"/>
    </location>
</feature>
<evidence type="ECO:0000313" key="17">
    <source>
        <dbReference type="EMBL" id="GAQ82378.1"/>
    </source>
</evidence>
<dbReference type="PROSITE" id="PS50173">
    <property type="entry name" value="UMUC"/>
    <property type="match status" value="1"/>
</dbReference>
<keyword evidence="5" id="KW-0237">DNA synthesis</keyword>
<evidence type="ECO:0000256" key="14">
    <source>
        <dbReference type="SAM" id="MobiDB-lite"/>
    </source>
</evidence>
<feature type="region of interest" description="Disordered" evidence="14">
    <location>
        <begin position="212"/>
        <end position="304"/>
    </location>
</feature>
<dbReference type="GO" id="GO:0070987">
    <property type="term" value="P:error-free translesion synthesis"/>
    <property type="evidence" value="ECO:0000318"/>
    <property type="project" value="GO_Central"/>
</dbReference>
<protein>
    <recommendedName>
        <fullName evidence="4">DNA repair protein REV1</fullName>
    </recommendedName>
</protein>
<dbReference type="Pfam" id="PF21999">
    <property type="entry name" value="IMS_HHH_1"/>
    <property type="match status" value="1"/>
</dbReference>
<feature type="region of interest" description="Disordered" evidence="14">
    <location>
        <begin position="1"/>
        <end position="54"/>
    </location>
</feature>
<dbReference type="InterPro" id="IPR001357">
    <property type="entry name" value="BRCT_dom"/>
</dbReference>
<comment type="subcellular location">
    <subcellularLocation>
        <location evidence="2">Nucleus</location>
    </subcellularLocation>
</comment>
<feature type="compositionally biased region" description="Polar residues" evidence="14">
    <location>
        <begin position="485"/>
        <end position="495"/>
    </location>
</feature>
<dbReference type="OrthoDB" id="427711at2759"/>
<dbReference type="Gene3D" id="6.10.250.1630">
    <property type="match status" value="1"/>
</dbReference>
<feature type="compositionally biased region" description="Gly residues" evidence="14">
    <location>
        <begin position="407"/>
        <end position="423"/>
    </location>
</feature>
<dbReference type="Proteomes" id="UP000054558">
    <property type="component" value="Unassembled WGS sequence"/>
</dbReference>
<dbReference type="GO" id="GO:0003684">
    <property type="term" value="F:damaged DNA binding"/>
    <property type="evidence" value="ECO:0007669"/>
    <property type="project" value="InterPro"/>
</dbReference>